<gene>
    <name evidence="2" type="ORF">OXD698_LOCUS27049</name>
</gene>
<accession>A0A819L6G0</accession>
<proteinExistence type="predicted"/>
<feature type="transmembrane region" description="Helical" evidence="1">
    <location>
        <begin position="125"/>
        <end position="151"/>
    </location>
</feature>
<reference evidence="2" key="1">
    <citation type="submission" date="2021-02" db="EMBL/GenBank/DDBJ databases">
        <authorList>
            <person name="Nowell W R."/>
        </authorList>
    </citation>
    <scope>NUCLEOTIDE SEQUENCE</scope>
</reference>
<dbReference type="Proteomes" id="UP000663844">
    <property type="component" value="Unassembled WGS sequence"/>
</dbReference>
<organism evidence="2 3">
    <name type="scientific">Adineta steineri</name>
    <dbReference type="NCBI Taxonomy" id="433720"/>
    <lineage>
        <taxon>Eukaryota</taxon>
        <taxon>Metazoa</taxon>
        <taxon>Spiralia</taxon>
        <taxon>Gnathifera</taxon>
        <taxon>Rotifera</taxon>
        <taxon>Eurotatoria</taxon>
        <taxon>Bdelloidea</taxon>
        <taxon>Adinetida</taxon>
        <taxon>Adinetidae</taxon>
        <taxon>Adineta</taxon>
    </lineage>
</organism>
<protein>
    <submittedName>
        <fullName evidence="2">Uncharacterized protein</fullName>
    </submittedName>
</protein>
<feature type="transmembrane region" description="Helical" evidence="1">
    <location>
        <begin position="84"/>
        <end position="104"/>
    </location>
</feature>
<sequence length="223" mass="25981">MNRKRQHALHNHTILLILIFNLPIQLLDINFYLIFFSYGSVQPSQPIICLLWWLTDYGFYMGGLILMACSPCYESYGILGMWEFIGHISIPILLEGIASITLILRVQMQRRRLHQSNQWRRQRRMIIQLLLVSGLNVGINFPGNILLIAHLCGLPSEYGAEAVLYLYFLYYFTICLFPFISLSQFPDLRKTMKVKLLGIVRRRPHHTGTVTLTRRDIPMNRVA</sequence>
<keyword evidence="1" id="KW-0812">Transmembrane</keyword>
<keyword evidence="1" id="KW-0472">Membrane</keyword>
<evidence type="ECO:0000256" key="1">
    <source>
        <dbReference type="SAM" id="Phobius"/>
    </source>
</evidence>
<keyword evidence="1" id="KW-1133">Transmembrane helix</keyword>
<dbReference type="SUPFAM" id="SSF81321">
    <property type="entry name" value="Family A G protein-coupled receptor-like"/>
    <property type="match status" value="1"/>
</dbReference>
<name>A0A819L6G0_9BILA</name>
<evidence type="ECO:0000313" key="3">
    <source>
        <dbReference type="Proteomes" id="UP000663844"/>
    </source>
</evidence>
<dbReference type="EMBL" id="CAJOAZ010002762">
    <property type="protein sequence ID" value="CAF3957477.1"/>
    <property type="molecule type" value="Genomic_DNA"/>
</dbReference>
<comment type="caution">
    <text evidence="2">The sequence shown here is derived from an EMBL/GenBank/DDBJ whole genome shotgun (WGS) entry which is preliminary data.</text>
</comment>
<dbReference type="Gene3D" id="1.20.1070.10">
    <property type="entry name" value="Rhodopsin 7-helix transmembrane proteins"/>
    <property type="match status" value="1"/>
</dbReference>
<feature type="transmembrane region" description="Helical" evidence="1">
    <location>
        <begin position="12"/>
        <end position="35"/>
    </location>
</feature>
<evidence type="ECO:0000313" key="2">
    <source>
        <dbReference type="EMBL" id="CAF3957477.1"/>
    </source>
</evidence>
<feature type="transmembrane region" description="Helical" evidence="1">
    <location>
        <begin position="47"/>
        <end position="68"/>
    </location>
</feature>
<dbReference type="AlphaFoldDB" id="A0A819L6G0"/>
<feature type="transmembrane region" description="Helical" evidence="1">
    <location>
        <begin position="163"/>
        <end position="185"/>
    </location>
</feature>